<comment type="caution">
    <text evidence="2">The sequence shown here is derived from an EMBL/GenBank/DDBJ whole genome shotgun (WGS) entry which is preliminary data.</text>
</comment>
<proteinExistence type="predicted"/>
<dbReference type="InterPro" id="IPR008526">
    <property type="entry name" value="YedI"/>
</dbReference>
<dbReference type="Pfam" id="PF05661">
    <property type="entry name" value="DUF808"/>
    <property type="match status" value="1"/>
</dbReference>
<accession>A0A7C9RC73</accession>
<name>A0A7C9RC73_9HYPH</name>
<keyword evidence="1" id="KW-0812">Transmembrane</keyword>
<sequence>MSVGLIALLDDIAALAKVAAASLDDIAGQAAKAGAKAAGVVIDDAAVTPRYVTGFSAARELPIIGRIALGSLKNKLLILLPAAMLLSLFAPQAVTPLLMIGGVSLCYEGVEKIYELILPHAAHDHETGIESISLDAKSFEDQKIAGAIKTDFILSAEIMAITLAAVPDGNAFTQAMVLAVVGMGITVAVYGVVALIVKADDFGLMLARASSPSTVSAALRLTGRGLVQGMPYFLKALGIVGTAAMIWVGGDIILHGFETYGFDRLAHIIHDVGDTAALALAPVGPVVAWVVQAAGAAVIGIAVGSIAIPVMGYVVSPLWWQVKSGIRAASSDRHGF</sequence>
<evidence type="ECO:0000313" key="2">
    <source>
        <dbReference type="EMBL" id="NGN44939.1"/>
    </source>
</evidence>
<dbReference type="AlphaFoldDB" id="A0A7C9RC73"/>
<feature type="transmembrane region" description="Helical" evidence="1">
    <location>
        <begin position="175"/>
        <end position="197"/>
    </location>
</feature>
<evidence type="ECO:0000256" key="1">
    <source>
        <dbReference type="SAM" id="Phobius"/>
    </source>
</evidence>
<dbReference type="EMBL" id="JAAKZG010000022">
    <property type="protein sequence ID" value="NGN44939.1"/>
    <property type="molecule type" value="Genomic_DNA"/>
</dbReference>
<reference evidence="2 3" key="1">
    <citation type="submission" date="2020-02" db="EMBL/GenBank/DDBJ databases">
        <title>Genome sequence of the type strain CGMCC 1.15528 of Mesorhizobium zhangyense.</title>
        <authorList>
            <person name="Gao J."/>
            <person name="Sun J."/>
        </authorList>
    </citation>
    <scope>NUCLEOTIDE SEQUENCE [LARGE SCALE GENOMIC DNA]</scope>
    <source>
        <strain evidence="2 3">CGMCC 1.15528</strain>
    </source>
</reference>
<organism evidence="2 3">
    <name type="scientific">Mesorhizobium zhangyense</name>
    <dbReference type="NCBI Taxonomy" id="1776730"/>
    <lineage>
        <taxon>Bacteria</taxon>
        <taxon>Pseudomonadati</taxon>
        <taxon>Pseudomonadota</taxon>
        <taxon>Alphaproteobacteria</taxon>
        <taxon>Hyphomicrobiales</taxon>
        <taxon>Phyllobacteriaceae</taxon>
        <taxon>Mesorhizobium</taxon>
    </lineage>
</organism>
<keyword evidence="1" id="KW-0472">Membrane</keyword>
<dbReference type="Proteomes" id="UP000481252">
    <property type="component" value="Unassembled WGS sequence"/>
</dbReference>
<dbReference type="GO" id="GO:0005886">
    <property type="term" value="C:plasma membrane"/>
    <property type="evidence" value="ECO:0007669"/>
    <property type="project" value="TreeGrafter"/>
</dbReference>
<keyword evidence="1" id="KW-1133">Transmembrane helix</keyword>
<feature type="transmembrane region" description="Helical" evidence="1">
    <location>
        <begin position="286"/>
        <end position="315"/>
    </location>
</feature>
<protein>
    <submittedName>
        <fullName evidence="2">DUF808 domain-containing protein</fullName>
    </submittedName>
</protein>
<dbReference type="PIRSF" id="PIRSF016660">
    <property type="entry name" value="YedI"/>
    <property type="match status" value="1"/>
</dbReference>
<dbReference type="RefSeq" id="WP_165121313.1">
    <property type="nucleotide sequence ID" value="NZ_JAAKZG010000022.1"/>
</dbReference>
<dbReference type="PANTHER" id="PTHR30503:SF3">
    <property type="entry name" value="INNER MEMBRANE PROTEIN YEDI"/>
    <property type="match status" value="1"/>
</dbReference>
<gene>
    <name evidence="2" type="ORF">G6N74_28180</name>
</gene>
<feature type="transmembrane region" description="Helical" evidence="1">
    <location>
        <begin position="76"/>
        <end position="94"/>
    </location>
</feature>
<dbReference type="PANTHER" id="PTHR30503">
    <property type="entry name" value="INNER MEMBRANE PROTEIN YEDI"/>
    <property type="match status" value="1"/>
</dbReference>
<evidence type="ECO:0000313" key="3">
    <source>
        <dbReference type="Proteomes" id="UP000481252"/>
    </source>
</evidence>
<keyword evidence="3" id="KW-1185">Reference proteome</keyword>
<feature type="transmembrane region" description="Helical" evidence="1">
    <location>
        <begin position="232"/>
        <end position="254"/>
    </location>
</feature>